<evidence type="ECO:0000313" key="3">
    <source>
        <dbReference type="Proteomes" id="UP000253664"/>
    </source>
</evidence>
<dbReference type="EMBL" id="LKCN02000006">
    <property type="protein sequence ID" value="RCI13530.1"/>
    <property type="molecule type" value="Genomic_DNA"/>
</dbReference>
<keyword evidence="3" id="KW-1185">Reference proteome</keyword>
<sequence length="588" mass="65944">MTHPTTICDRKVQIGQNHVHNLSVFTQSFHPSKRLWLLTPQTLPRIRKPYTVGSQSSNPPLCYSWRKNAIYYPLRKGLVEDHPDISSLIYHPSGRPCHLFSFTCNPMQAPLIGVGVYEETLQLVTSCWTGFTVSGSLRPELLYALKRLGGEPELPWLPWMKQHARAHLQVRVSDHYCGAAVVVLLFHDLIDLDRRGELSLGGIWPTTLTQSNRSKPTLIGEKKKQACDAYGFAMICKSYEFCNFNYEYPLPLPPSSERLKHQTLTEHDGWPRSKSLDAKSPDATAAHRCRPRRQSPKSRHLRLGISKAWRLMVGQNMPLPATRARVSLAAAGLLWTELVVSRPDAWKAMHKMTGVQQESWTWSGPYCKTDVFASDSMLNGYSLFVYGLSFHVVFDFTQRIQPPSRVRGFTNIVFECVRADLKPARISLFDESRLHGTTYTCASAGSSPLSCAFALDYDYSHLGQRGGSGYYRRSDMAVVEASDQTENLDAGFSLQLLCETTVDYQTELRVYFKGVLFYVGHGRYPSFVGDAVGGAAAETPQSWHTVERTTMVMTMVTMLYVGTDQSIPDPDIRPSATAEAAILNSASI</sequence>
<feature type="region of interest" description="Disordered" evidence="1">
    <location>
        <begin position="265"/>
        <end position="299"/>
    </location>
</feature>
<feature type="compositionally biased region" description="Basic residues" evidence="1">
    <location>
        <begin position="287"/>
        <end position="299"/>
    </location>
</feature>
<gene>
    <name evidence="2" type="ORF">L249_5480</name>
</gene>
<proteinExistence type="predicted"/>
<reference evidence="2 3" key="1">
    <citation type="journal article" date="2015" name="BMC Genomics">
        <title>Insights from the genome of Ophiocordyceps polyrhachis-furcata to pathogenicity and host specificity in insect fungi.</title>
        <authorList>
            <person name="Wichadakul D."/>
            <person name="Kobmoo N."/>
            <person name="Ingsriswang S."/>
            <person name="Tangphatsornruang S."/>
            <person name="Chantasingh D."/>
            <person name="Luangsa-ard J.J."/>
            <person name="Eurwilaichitr L."/>
        </authorList>
    </citation>
    <scope>NUCLEOTIDE SEQUENCE [LARGE SCALE GENOMIC DNA]</scope>
    <source>
        <strain evidence="2 3">BCC 54312</strain>
    </source>
</reference>
<comment type="caution">
    <text evidence="2">The sequence shown here is derived from an EMBL/GenBank/DDBJ whole genome shotgun (WGS) entry which is preliminary data.</text>
</comment>
<evidence type="ECO:0000256" key="1">
    <source>
        <dbReference type="SAM" id="MobiDB-lite"/>
    </source>
</evidence>
<protein>
    <submittedName>
        <fullName evidence="2">Uncharacterized protein</fullName>
    </submittedName>
</protein>
<accession>A0A367LGI8</accession>
<name>A0A367LGI8_9HYPO</name>
<dbReference type="AlphaFoldDB" id="A0A367LGI8"/>
<evidence type="ECO:0000313" key="2">
    <source>
        <dbReference type="EMBL" id="RCI13530.1"/>
    </source>
</evidence>
<organism evidence="2 3">
    <name type="scientific">Ophiocordyceps polyrhachis-furcata BCC 54312</name>
    <dbReference type="NCBI Taxonomy" id="1330021"/>
    <lineage>
        <taxon>Eukaryota</taxon>
        <taxon>Fungi</taxon>
        <taxon>Dikarya</taxon>
        <taxon>Ascomycota</taxon>
        <taxon>Pezizomycotina</taxon>
        <taxon>Sordariomycetes</taxon>
        <taxon>Hypocreomycetidae</taxon>
        <taxon>Hypocreales</taxon>
        <taxon>Ophiocordycipitaceae</taxon>
        <taxon>Ophiocordyceps</taxon>
    </lineage>
</organism>
<dbReference type="Proteomes" id="UP000253664">
    <property type="component" value="Unassembled WGS sequence"/>
</dbReference>
<dbReference type="OrthoDB" id="4924495at2759"/>
<feature type="compositionally biased region" description="Basic and acidic residues" evidence="1">
    <location>
        <begin position="265"/>
        <end position="280"/>
    </location>
</feature>